<name>A0A6A4HV15_9AGAR</name>
<proteinExistence type="predicted"/>
<keyword evidence="3" id="KW-1185">Reference proteome</keyword>
<accession>A0A6A4HV15</accession>
<dbReference type="AlphaFoldDB" id="A0A6A4HV15"/>
<dbReference type="Proteomes" id="UP000799118">
    <property type="component" value="Unassembled WGS sequence"/>
</dbReference>
<evidence type="ECO:0000313" key="2">
    <source>
        <dbReference type="EMBL" id="KAE9403082.1"/>
    </source>
</evidence>
<gene>
    <name evidence="2" type="ORF">BT96DRAFT_503738</name>
</gene>
<keyword evidence="1" id="KW-0472">Membrane</keyword>
<evidence type="ECO:0000256" key="1">
    <source>
        <dbReference type="SAM" id="Phobius"/>
    </source>
</evidence>
<dbReference type="EMBL" id="ML769428">
    <property type="protein sequence ID" value="KAE9403082.1"/>
    <property type="molecule type" value="Genomic_DNA"/>
</dbReference>
<protein>
    <submittedName>
        <fullName evidence="2">Uncharacterized protein</fullName>
    </submittedName>
</protein>
<sequence length="81" mass="9408">MDFISTVHLEYFELIMYVTLNRRTYFYVLPDLLCFHCSLLCLAFAFVVLHTSIHILPLDTYYNAGGQAGWGLINNNKMDIL</sequence>
<keyword evidence="1" id="KW-0812">Transmembrane</keyword>
<keyword evidence="1" id="KW-1133">Transmembrane helix</keyword>
<organism evidence="2 3">
    <name type="scientific">Gymnopus androsaceus JB14</name>
    <dbReference type="NCBI Taxonomy" id="1447944"/>
    <lineage>
        <taxon>Eukaryota</taxon>
        <taxon>Fungi</taxon>
        <taxon>Dikarya</taxon>
        <taxon>Basidiomycota</taxon>
        <taxon>Agaricomycotina</taxon>
        <taxon>Agaricomycetes</taxon>
        <taxon>Agaricomycetidae</taxon>
        <taxon>Agaricales</taxon>
        <taxon>Marasmiineae</taxon>
        <taxon>Omphalotaceae</taxon>
        <taxon>Gymnopus</taxon>
    </lineage>
</organism>
<evidence type="ECO:0000313" key="3">
    <source>
        <dbReference type="Proteomes" id="UP000799118"/>
    </source>
</evidence>
<feature type="transmembrane region" description="Helical" evidence="1">
    <location>
        <begin position="25"/>
        <end position="49"/>
    </location>
</feature>
<reference evidence="2" key="1">
    <citation type="journal article" date="2019" name="Environ. Microbiol.">
        <title>Fungal ecological strategies reflected in gene transcription - a case study of two litter decomposers.</title>
        <authorList>
            <person name="Barbi F."/>
            <person name="Kohler A."/>
            <person name="Barry K."/>
            <person name="Baskaran P."/>
            <person name="Daum C."/>
            <person name="Fauchery L."/>
            <person name="Ihrmark K."/>
            <person name="Kuo A."/>
            <person name="LaButti K."/>
            <person name="Lipzen A."/>
            <person name="Morin E."/>
            <person name="Grigoriev I.V."/>
            <person name="Henrissat B."/>
            <person name="Lindahl B."/>
            <person name="Martin F."/>
        </authorList>
    </citation>
    <scope>NUCLEOTIDE SEQUENCE</scope>
    <source>
        <strain evidence="2">JB14</strain>
    </source>
</reference>